<dbReference type="Proteomes" id="UP001150830">
    <property type="component" value="Unassembled WGS sequence"/>
</dbReference>
<sequence>MGLLRLLPLLLLALQAFGPRVWAAADANPVLAGGSGSTSRQPGPSFDRPVANMPEALRPDFYAGRALAEQPWIKAPTATDARDGLGPIYNARACLACHIRGGRSRVPDNSGEALFVGPLVKLSRAGANANTIDPHDGVLADPVYGEQLQVRSVALLHQLGKATPTAIAASGDVAPEAEVRLFWDEQTFQYPDGQQVVLRKPRLQVTEAAYGDFHPDTRFSLRNAPPIHGAGLLELIPEADIAANADPDDRNGDGISGRLNQVWDPRDQAMRSGRFGLKANRANVDSIVASAFANDIGISNPLFPNQPCSSAQTRCNQQADGNNEDGFELPADLLLLVANFSRQLGVPRRDPQQVADTASAAPLFEQTGCSQCHQPRWQTAASSEFPHLGNQTIWPYTDLLLHDMGDGLADERQEFLASGREWRTPPLWGAGSGLKVNGSGLFLHDGRARSVEEAILWHDGEARAARQRFIALPQPQRQALTAFVDSL</sequence>
<evidence type="ECO:0000256" key="1">
    <source>
        <dbReference type="SAM" id="SignalP"/>
    </source>
</evidence>
<reference evidence="2" key="1">
    <citation type="submission" date="2022-11" db="EMBL/GenBank/DDBJ databases">
        <title>Parathalassolutuus dongxingensis gen. nov., sp. nov., a novel member of family Oceanospirillaceae isolated from a coastal shrimp pond in Guangxi, China.</title>
        <authorList>
            <person name="Chen H."/>
        </authorList>
    </citation>
    <scope>NUCLEOTIDE SEQUENCE</scope>
    <source>
        <strain evidence="2">G-43</strain>
    </source>
</reference>
<keyword evidence="1" id="KW-0732">Signal</keyword>
<dbReference type="PANTHER" id="PTHR30600:SF4">
    <property type="entry name" value="CYTOCHROME C DOMAIN-CONTAINING PROTEIN"/>
    <property type="match status" value="1"/>
</dbReference>
<evidence type="ECO:0000313" key="2">
    <source>
        <dbReference type="EMBL" id="MCY0964300.1"/>
    </source>
</evidence>
<dbReference type="GO" id="GO:0020037">
    <property type="term" value="F:heme binding"/>
    <property type="evidence" value="ECO:0007669"/>
    <property type="project" value="InterPro"/>
</dbReference>
<protein>
    <submittedName>
        <fullName evidence="2">Thiol oxidoreductase</fullName>
    </submittedName>
</protein>
<proteinExistence type="predicted"/>
<dbReference type="PIRSF" id="PIRSF028099">
    <property type="entry name" value="DUF1111"/>
    <property type="match status" value="1"/>
</dbReference>
<dbReference type="GO" id="GO:0009055">
    <property type="term" value="F:electron transfer activity"/>
    <property type="evidence" value="ECO:0007669"/>
    <property type="project" value="InterPro"/>
</dbReference>
<dbReference type="PANTHER" id="PTHR30600">
    <property type="entry name" value="CYTOCHROME C PEROXIDASE-RELATED"/>
    <property type="match status" value="1"/>
</dbReference>
<accession>A0A9X3ECU6</accession>
<dbReference type="Pfam" id="PF06537">
    <property type="entry name" value="DHOR"/>
    <property type="match status" value="1"/>
</dbReference>
<dbReference type="InterPro" id="IPR051395">
    <property type="entry name" value="Cytochrome_c_Peroxidase/MauG"/>
</dbReference>
<feature type="chain" id="PRO_5040891754" evidence="1">
    <location>
        <begin position="24"/>
        <end position="487"/>
    </location>
</feature>
<name>A0A9X3ECU6_9GAMM</name>
<evidence type="ECO:0000313" key="3">
    <source>
        <dbReference type="Proteomes" id="UP001150830"/>
    </source>
</evidence>
<dbReference type="RefSeq" id="WP_283172517.1">
    <property type="nucleotide sequence ID" value="NZ_JAPNOA010000016.1"/>
</dbReference>
<gene>
    <name evidence="2" type="ORF">OUO13_03810</name>
</gene>
<feature type="signal peptide" evidence="1">
    <location>
        <begin position="1"/>
        <end position="23"/>
    </location>
</feature>
<organism evidence="2 3">
    <name type="scientific">Parathalassolituus penaei</name>
    <dbReference type="NCBI Taxonomy" id="2997323"/>
    <lineage>
        <taxon>Bacteria</taxon>
        <taxon>Pseudomonadati</taxon>
        <taxon>Pseudomonadota</taxon>
        <taxon>Gammaproteobacteria</taxon>
        <taxon>Oceanospirillales</taxon>
        <taxon>Oceanospirillaceae</taxon>
        <taxon>Parathalassolituus</taxon>
    </lineage>
</organism>
<comment type="caution">
    <text evidence="2">The sequence shown here is derived from an EMBL/GenBank/DDBJ whole genome shotgun (WGS) entry which is preliminary data.</text>
</comment>
<keyword evidence="3" id="KW-1185">Reference proteome</keyword>
<dbReference type="InterPro" id="IPR010538">
    <property type="entry name" value="DHOR"/>
</dbReference>
<dbReference type="Gene3D" id="1.10.760.10">
    <property type="entry name" value="Cytochrome c-like domain"/>
    <property type="match status" value="1"/>
</dbReference>
<dbReference type="AlphaFoldDB" id="A0A9X3ECU6"/>
<dbReference type="InterPro" id="IPR036909">
    <property type="entry name" value="Cyt_c-like_dom_sf"/>
</dbReference>
<dbReference type="SUPFAM" id="SSF46626">
    <property type="entry name" value="Cytochrome c"/>
    <property type="match status" value="1"/>
</dbReference>
<dbReference type="GO" id="GO:0004130">
    <property type="term" value="F:cytochrome-c peroxidase activity"/>
    <property type="evidence" value="ECO:0007669"/>
    <property type="project" value="TreeGrafter"/>
</dbReference>
<dbReference type="EMBL" id="JAPNOA010000016">
    <property type="protein sequence ID" value="MCY0964300.1"/>
    <property type="molecule type" value="Genomic_DNA"/>
</dbReference>